<sequence>MSGWVSRHGFMMIPTGGLARDVSEFFGGRKKEVFTMRIGRYESSEGSSVGTAITFLLIGLGAGALVGLLLAPKSGRELRRDIKRGYDDTKDAVGEWADTAAETVKEKVRDAGERVRDVASRGVDAASDLAEDLRDTVREKAEPIRRAINRS</sequence>
<dbReference type="EMBL" id="OMOD01000161">
    <property type="protein sequence ID" value="SPF46480.1"/>
    <property type="molecule type" value="Genomic_DNA"/>
</dbReference>
<dbReference type="PANTHER" id="PTHR35792:SF2">
    <property type="entry name" value="GENERAL STRESS PROTEIN"/>
    <property type="match status" value="1"/>
</dbReference>
<dbReference type="Proteomes" id="UP000238701">
    <property type="component" value="Unassembled WGS sequence"/>
</dbReference>
<proteinExistence type="predicted"/>
<organism evidence="2 3">
    <name type="scientific">Candidatus Sulfotelmatobacter kueseliae</name>
    <dbReference type="NCBI Taxonomy" id="2042962"/>
    <lineage>
        <taxon>Bacteria</taxon>
        <taxon>Pseudomonadati</taxon>
        <taxon>Acidobacteriota</taxon>
        <taxon>Terriglobia</taxon>
        <taxon>Terriglobales</taxon>
        <taxon>Candidatus Korobacteraceae</taxon>
        <taxon>Candidatus Sulfotelmatobacter</taxon>
    </lineage>
</organism>
<feature type="transmembrane region" description="Helical" evidence="1">
    <location>
        <begin position="49"/>
        <end position="71"/>
    </location>
</feature>
<name>A0A2U3L3Q5_9BACT</name>
<evidence type="ECO:0000313" key="2">
    <source>
        <dbReference type="EMBL" id="SPF46480.1"/>
    </source>
</evidence>
<dbReference type="Pfam" id="PF12732">
    <property type="entry name" value="YtxH"/>
    <property type="match status" value="1"/>
</dbReference>
<dbReference type="PANTHER" id="PTHR35792">
    <property type="entry name" value="GENERAL STRESS PROTEIN"/>
    <property type="match status" value="1"/>
</dbReference>
<dbReference type="InterPro" id="IPR052928">
    <property type="entry name" value="Desiccation-related_membrane"/>
</dbReference>
<protein>
    <recommendedName>
        <fullName evidence="4">YtxH domain-containing protein</fullName>
    </recommendedName>
</protein>
<dbReference type="AlphaFoldDB" id="A0A2U3L3Q5"/>
<gene>
    <name evidence="2" type="ORF">SBA1_650029</name>
</gene>
<evidence type="ECO:0000313" key="3">
    <source>
        <dbReference type="Proteomes" id="UP000238701"/>
    </source>
</evidence>
<keyword evidence="1" id="KW-1133">Transmembrane helix</keyword>
<dbReference type="Gene3D" id="1.10.287.700">
    <property type="entry name" value="Helix hairpin bin"/>
    <property type="match status" value="1"/>
</dbReference>
<accession>A0A2U3L3Q5</accession>
<evidence type="ECO:0008006" key="4">
    <source>
        <dbReference type="Google" id="ProtNLM"/>
    </source>
</evidence>
<keyword evidence="1" id="KW-0472">Membrane</keyword>
<dbReference type="InterPro" id="IPR024623">
    <property type="entry name" value="YtxH"/>
</dbReference>
<reference evidence="3" key="1">
    <citation type="submission" date="2018-02" db="EMBL/GenBank/DDBJ databases">
        <authorList>
            <person name="Hausmann B."/>
        </authorList>
    </citation>
    <scope>NUCLEOTIDE SEQUENCE [LARGE SCALE GENOMIC DNA]</scope>
    <source>
        <strain evidence="3">Peat soil MAG SbA1</strain>
    </source>
</reference>
<keyword evidence="1" id="KW-0812">Transmembrane</keyword>
<evidence type="ECO:0000256" key="1">
    <source>
        <dbReference type="SAM" id="Phobius"/>
    </source>
</evidence>